<dbReference type="EC" id="2.7.7.101" evidence="12"/>
<feature type="coiled-coil region" evidence="15">
    <location>
        <begin position="529"/>
        <end position="565"/>
    </location>
</feature>
<evidence type="ECO:0000256" key="13">
    <source>
        <dbReference type="PIRNR" id="PIRNR002811"/>
    </source>
</evidence>
<keyword evidence="15" id="KW-0175">Coiled coil</keyword>
<accession>A0A1G2PG26</accession>
<dbReference type="GO" id="GO:0003677">
    <property type="term" value="F:DNA binding"/>
    <property type="evidence" value="ECO:0007669"/>
    <property type="project" value="UniProtKB-KW"/>
</dbReference>
<dbReference type="HAMAP" id="MF_00974">
    <property type="entry name" value="DNA_primase_DnaG"/>
    <property type="match status" value="1"/>
</dbReference>
<dbReference type="GO" id="GO:0006269">
    <property type="term" value="P:DNA replication, synthesis of primer"/>
    <property type="evidence" value="ECO:0007669"/>
    <property type="project" value="UniProtKB-UniRule"/>
</dbReference>
<evidence type="ECO:0000256" key="6">
    <source>
        <dbReference type="ARBA" id="ARBA00022723"/>
    </source>
</evidence>
<dbReference type="Gene3D" id="3.90.580.10">
    <property type="entry name" value="Zinc finger, CHC2-type domain"/>
    <property type="match status" value="1"/>
</dbReference>
<dbReference type="InterPro" id="IPR006295">
    <property type="entry name" value="DNA_primase_DnaG"/>
</dbReference>
<dbReference type="GO" id="GO:1990077">
    <property type="term" value="C:primosome complex"/>
    <property type="evidence" value="ECO:0007669"/>
    <property type="project" value="UniProtKB-KW"/>
</dbReference>
<dbReference type="SMART" id="SM00400">
    <property type="entry name" value="ZnF_CHCC"/>
    <property type="match status" value="1"/>
</dbReference>
<dbReference type="Pfam" id="PF08275">
    <property type="entry name" value="DNAG_N"/>
    <property type="match status" value="1"/>
</dbReference>
<dbReference type="Gene3D" id="3.40.1360.10">
    <property type="match status" value="1"/>
</dbReference>
<keyword evidence="2 12" id="KW-0639">Primosome</keyword>
<dbReference type="Pfam" id="PF01807">
    <property type="entry name" value="Zn_ribbon_DnaG"/>
    <property type="match status" value="1"/>
</dbReference>
<dbReference type="InterPro" id="IPR034151">
    <property type="entry name" value="TOPRIM_DnaG_bac"/>
</dbReference>
<comment type="cofactor">
    <cofactor evidence="12 13 14">
        <name>Zn(2+)</name>
        <dbReference type="ChEBI" id="CHEBI:29105"/>
    </cofactor>
    <text evidence="12 13 14">Binds 1 zinc ion per monomer.</text>
</comment>
<evidence type="ECO:0000313" key="18">
    <source>
        <dbReference type="Proteomes" id="UP000178869"/>
    </source>
</evidence>
<dbReference type="PANTHER" id="PTHR30313:SF2">
    <property type="entry name" value="DNA PRIMASE"/>
    <property type="match status" value="1"/>
</dbReference>
<keyword evidence="1 12" id="KW-0240">DNA-directed RNA polymerase</keyword>
<dbReference type="PROSITE" id="PS50880">
    <property type="entry name" value="TOPRIM"/>
    <property type="match status" value="1"/>
</dbReference>
<comment type="caution">
    <text evidence="17">The sequence shown here is derived from an EMBL/GenBank/DDBJ whole genome shotgun (WGS) entry which is preliminary data.</text>
</comment>
<evidence type="ECO:0000256" key="10">
    <source>
        <dbReference type="ARBA" id="ARBA00023125"/>
    </source>
</evidence>
<evidence type="ECO:0000256" key="5">
    <source>
        <dbReference type="ARBA" id="ARBA00022705"/>
    </source>
</evidence>
<dbReference type="InterPro" id="IPR013264">
    <property type="entry name" value="DNAG_N"/>
</dbReference>
<dbReference type="EMBL" id="MHSR01000005">
    <property type="protein sequence ID" value="OHA47270.1"/>
    <property type="molecule type" value="Genomic_DNA"/>
</dbReference>
<keyword evidence="7 12" id="KW-0863">Zinc-finger</keyword>
<dbReference type="PIRSF" id="PIRSF002811">
    <property type="entry name" value="DnaG"/>
    <property type="match status" value="1"/>
</dbReference>
<keyword evidence="11 12" id="KW-0804">Transcription</keyword>
<keyword evidence="5 12" id="KW-0235">DNA replication</keyword>
<dbReference type="CDD" id="cd03364">
    <property type="entry name" value="TOPRIM_DnaG_primases"/>
    <property type="match status" value="1"/>
</dbReference>
<dbReference type="InterPro" id="IPR002694">
    <property type="entry name" value="Znf_CHC2"/>
</dbReference>
<dbReference type="AlphaFoldDB" id="A0A1G2PG26"/>
<evidence type="ECO:0000256" key="9">
    <source>
        <dbReference type="ARBA" id="ARBA00022842"/>
    </source>
</evidence>
<dbReference type="InterPro" id="IPR030846">
    <property type="entry name" value="DnaG_bac"/>
</dbReference>
<dbReference type="NCBIfam" id="TIGR01391">
    <property type="entry name" value="dnaG"/>
    <property type="match status" value="1"/>
</dbReference>
<evidence type="ECO:0000256" key="12">
    <source>
        <dbReference type="HAMAP-Rule" id="MF_00974"/>
    </source>
</evidence>
<gene>
    <name evidence="12" type="primary">dnaG</name>
    <name evidence="17" type="ORF">A2828_00170</name>
</gene>
<comment type="subunit">
    <text evidence="12">Monomer. Interacts with DnaB.</text>
</comment>
<comment type="domain">
    <text evidence="12">Contains an N-terminal zinc-binding domain, a central core domain that contains the primase activity, and a C-terminal DnaB-binding domain.</text>
</comment>
<feature type="zinc finger region" description="CHC2-type" evidence="12 14">
    <location>
        <begin position="21"/>
        <end position="45"/>
    </location>
</feature>
<dbReference type="InterPro" id="IPR036977">
    <property type="entry name" value="DNA_primase_Znf_CHC2"/>
</dbReference>
<dbReference type="Pfam" id="PF13155">
    <property type="entry name" value="Toprim_2"/>
    <property type="match status" value="1"/>
</dbReference>
<keyword evidence="6 12" id="KW-0479">Metal-binding</keyword>
<dbReference type="PANTHER" id="PTHR30313">
    <property type="entry name" value="DNA PRIMASE"/>
    <property type="match status" value="1"/>
</dbReference>
<evidence type="ECO:0000256" key="7">
    <source>
        <dbReference type="ARBA" id="ARBA00022771"/>
    </source>
</evidence>
<evidence type="ECO:0000256" key="4">
    <source>
        <dbReference type="ARBA" id="ARBA00022695"/>
    </source>
</evidence>
<dbReference type="Pfam" id="PF10410">
    <property type="entry name" value="DnaB_bind"/>
    <property type="match status" value="1"/>
</dbReference>
<dbReference type="FunFam" id="3.90.980.10:FF:000001">
    <property type="entry name" value="DNA primase"/>
    <property type="match status" value="1"/>
</dbReference>
<protein>
    <recommendedName>
        <fullName evidence="12 13">DNA primase</fullName>
        <ecNumber evidence="12">2.7.7.101</ecNumber>
    </recommendedName>
</protein>
<dbReference type="GO" id="GO:0000428">
    <property type="term" value="C:DNA-directed RNA polymerase complex"/>
    <property type="evidence" value="ECO:0007669"/>
    <property type="project" value="UniProtKB-KW"/>
</dbReference>
<comment type="catalytic activity">
    <reaction evidence="12">
        <text>ssDNA + n NTP = ssDNA/pppN(pN)n-1 hybrid + (n-1) diphosphate.</text>
        <dbReference type="EC" id="2.7.7.101"/>
    </reaction>
</comment>
<comment type="similarity">
    <text evidence="12 13">Belongs to the DnaG primase family.</text>
</comment>
<dbReference type="SMART" id="SM00493">
    <property type="entry name" value="TOPRIM"/>
    <property type="match status" value="1"/>
</dbReference>
<evidence type="ECO:0000256" key="15">
    <source>
        <dbReference type="SAM" id="Coils"/>
    </source>
</evidence>
<keyword evidence="9" id="KW-0460">Magnesium</keyword>
<keyword evidence="3 12" id="KW-0808">Transferase</keyword>
<dbReference type="SUPFAM" id="SSF56731">
    <property type="entry name" value="DNA primase core"/>
    <property type="match status" value="1"/>
</dbReference>
<dbReference type="InterPro" id="IPR006171">
    <property type="entry name" value="TOPRIM_dom"/>
</dbReference>
<dbReference type="GO" id="GO:0008270">
    <property type="term" value="F:zinc ion binding"/>
    <property type="evidence" value="ECO:0007669"/>
    <property type="project" value="UniProtKB-UniRule"/>
</dbReference>
<dbReference type="GO" id="GO:0003899">
    <property type="term" value="F:DNA-directed RNA polymerase activity"/>
    <property type="evidence" value="ECO:0007669"/>
    <property type="project" value="UniProtKB-UniRule"/>
</dbReference>
<dbReference type="InterPro" id="IPR050219">
    <property type="entry name" value="DnaG_primase"/>
</dbReference>
<keyword evidence="4 12" id="KW-0548">Nucleotidyltransferase</keyword>
<keyword evidence="10 12" id="KW-0238">DNA-binding</keyword>
<name>A0A1G2PG26_9BACT</name>
<dbReference type="SUPFAM" id="SSF57783">
    <property type="entry name" value="Zinc beta-ribbon"/>
    <property type="match status" value="1"/>
</dbReference>
<comment type="function">
    <text evidence="12 13">RNA polymerase that catalyzes the synthesis of short RNA molecules used as primers for DNA polymerase during DNA replication.</text>
</comment>
<keyword evidence="8 12" id="KW-0862">Zinc</keyword>
<evidence type="ECO:0000256" key="11">
    <source>
        <dbReference type="ARBA" id="ARBA00023163"/>
    </source>
</evidence>
<reference evidence="17 18" key="1">
    <citation type="journal article" date="2016" name="Nat. Commun.">
        <title>Thousands of microbial genomes shed light on interconnected biogeochemical processes in an aquifer system.</title>
        <authorList>
            <person name="Anantharaman K."/>
            <person name="Brown C.T."/>
            <person name="Hug L.A."/>
            <person name="Sharon I."/>
            <person name="Castelle C.J."/>
            <person name="Probst A.J."/>
            <person name="Thomas B.C."/>
            <person name="Singh A."/>
            <person name="Wilkins M.J."/>
            <person name="Karaoz U."/>
            <person name="Brodie E.L."/>
            <person name="Williams K.H."/>
            <person name="Hubbard S.S."/>
            <person name="Banfield J.F."/>
        </authorList>
    </citation>
    <scope>NUCLEOTIDE SEQUENCE [LARGE SCALE GENOMIC DNA]</scope>
</reference>
<evidence type="ECO:0000256" key="1">
    <source>
        <dbReference type="ARBA" id="ARBA00022478"/>
    </source>
</evidence>
<organism evidence="17 18">
    <name type="scientific">Candidatus Terrybacteria bacterium RIFCSPHIGHO2_01_FULL_43_35</name>
    <dbReference type="NCBI Taxonomy" id="1802361"/>
    <lineage>
        <taxon>Bacteria</taxon>
        <taxon>Candidatus Terryibacteriota</taxon>
    </lineage>
</organism>
<dbReference type="Proteomes" id="UP000178869">
    <property type="component" value="Unassembled WGS sequence"/>
</dbReference>
<dbReference type="Gene3D" id="3.90.980.10">
    <property type="entry name" value="DNA primase, catalytic core, N-terminal domain"/>
    <property type="match status" value="1"/>
</dbReference>
<proteinExistence type="inferred from homology"/>
<dbReference type="InterPro" id="IPR019475">
    <property type="entry name" value="DNA_primase_DnaB-bd"/>
</dbReference>
<evidence type="ECO:0000313" key="17">
    <source>
        <dbReference type="EMBL" id="OHA47270.1"/>
    </source>
</evidence>
<evidence type="ECO:0000259" key="16">
    <source>
        <dbReference type="PROSITE" id="PS50880"/>
    </source>
</evidence>
<evidence type="ECO:0000256" key="8">
    <source>
        <dbReference type="ARBA" id="ARBA00022833"/>
    </source>
</evidence>
<dbReference type="GO" id="GO:0005737">
    <property type="term" value="C:cytoplasm"/>
    <property type="evidence" value="ECO:0007669"/>
    <property type="project" value="TreeGrafter"/>
</dbReference>
<evidence type="ECO:0000256" key="14">
    <source>
        <dbReference type="PIRSR" id="PIRSR002811-1"/>
    </source>
</evidence>
<dbReference type="InterPro" id="IPR037068">
    <property type="entry name" value="DNA_primase_core_N_sf"/>
</dbReference>
<feature type="domain" description="Toprim" evidence="16">
    <location>
        <begin position="240"/>
        <end position="319"/>
    </location>
</feature>
<evidence type="ECO:0000256" key="3">
    <source>
        <dbReference type="ARBA" id="ARBA00022679"/>
    </source>
</evidence>
<sequence>MDIIGGYLRLQKAGINYKALCPFHAEKTASFFVSPERQTWHCFGCAKGGDMFSFLMEMDGIEFVDALRILAQRAGVVLTRQDPAVRNERSRIEEANELAAQFFEAQLEKSVSGGQANEYLVSRGLKNETKQLFRLGFAPASRDSLLRFLFDRGFSNDEIIRSGLAIKNSSSAIYDRFRGRIMFPIFDTHGRILGFTGRIFGRETADGDPKYLNTPETAIFDKGKILYGLDKARTAIRTENAVVLVEGQMDLIMSHQAGVENAVATSGTALTANHLKTIKRYTDTLIIAFDADNAGEAATRRGLDLALEEGLMVRVAPILGGKDPADLVKDAPASWMDIVKNQTKPIIGFFLDRACINYSPDDVEGKRKISASVLPLIARVGNNIEQGHWIQELASRLGIREENVWEELKRIEVKKEFNKPVESKADNSVGTVSSRRKQLEEYLITLLLRTAEDRNLPPQLSAQSADTQPNIDVYFAASSSRAIAQALVQGISSEEISDISSHIRSSIANEHANIFDTLAMQASMLDLAIIDLEDEIERCFREIRMIELRERLDALSTELAAVERSGDASRLSALEEEFKLVSFELTQIISG</sequence>
<evidence type="ECO:0000256" key="2">
    <source>
        <dbReference type="ARBA" id="ARBA00022515"/>
    </source>
</evidence>